<dbReference type="AlphaFoldDB" id="A0A1G1Y2H8"/>
<protein>
    <submittedName>
        <fullName evidence="1">Uncharacterized protein</fullName>
    </submittedName>
</protein>
<comment type="caution">
    <text evidence="1">The sequence shown here is derived from an EMBL/GenBank/DDBJ whole genome shotgun (WGS) entry which is preliminary data.</text>
</comment>
<gene>
    <name evidence="1" type="ORF">A2744_03785</name>
</gene>
<evidence type="ECO:0000313" key="2">
    <source>
        <dbReference type="Proteomes" id="UP000178240"/>
    </source>
</evidence>
<evidence type="ECO:0000313" key="1">
    <source>
        <dbReference type="EMBL" id="OGY46539.1"/>
    </source>
</evidence>
<reference evidence="1 2" key="1">
    <citation type="journal article" date="2016" name="Nat. Commun.">
        <title>Thousands of microbial genomes shed light on interconnected biogeochemical processes in an aquifer system.</title>
        <authorList>
            <person name="Anantharaman K."/>
            <person name="Brown C.T."/>
            <person name="Hug L.A."/>
            <person name="Sharon I."/>
            <person name="Castelle C.J."/>
            <person name="Probst A.J."/>
            <person name="Thomas B.C."/>
            <person name="Singh A."/>
            <person name="Wilkins M.J."/>
            <person name="Karaoz U."/>
            <person name="Brodie E.L."/>
            <person name="Williams K.H."/>
            <person name="Hubbard S.S."/>
            <person name="Banfield J.F."/>
        </authorList>
    </citation>
    <scope>NUCLEOTIDE SEQUENCE [LARGE SCALE GENOMIC DNA]</scope>
</reference>
<dbReference type="EMBL" id="MHIE01000003">
    <property type="protein sequence ID" value="OGY46539.1"/>
    <property type="molecule type" value="Genomic_DNA"/>
</dbReference>
<proteinExistence type="predicted"/>
<sequence>MLSLIGTLIDNIMAKVATAKLTGVRKFVTGESRYCQNCGKESYSLFEIIQDVRLKNKLQYCQKCRDQSLGKK</sequence>
<organism evidence="1 2">
    <name type="scientific">Candidatus Buchananbacteria bacterium RIFCSPHIGHO2_01_FULL_44_11</name>
    <dbReference type="NCBI Taxonomy" id="1797535"/>
    <lineage>
        <taxon>Bacteria</taxon>
        <taxon>Candidatus Buchananiibacteriota</taxon>
    </lineage>
</organism>
<name>A0A1G1Y2H8_9BACT</name>
<dbReference type="Proteomes" id="UP000178240">
    <property type="component" value="Unassembled WGS sequence"/>
</dbReference>
<dbReference type="STRING" id="1797535.A2744_03785"/>
<accession>A0A1G1Y2H8</accession>